<dbReference type="AlphaFoldDB" id="A0A0E9MT66"/>
<evidence type="ECO:0008006" key="3">
    <source>
        <dbReference type="Google" id="ProtNLM"/>
    </source>
</evidence>
<dbReference type="PANTHER" id="PTHR32305">
    <property type="match status" value="1"/>
</dbReference>
<gene>
    <name evidence="1" type="ORF">SCH01S_49_00300</name>
</gene>
<dbReference type="NCBIfam" id="TIGR03696">
    <property type="entry name" value="Rhs_assc_core"/>
    <property type="match status" value="1"/>
</dbReference>
<dbReference type="PANTHER" id="PTHR32305:SF15">
    <property type="entry name" value="PROTEIN RHSA-RELATED"/>
    <property type="match status" value="1"/>
</dbReference>
<evidence type="ECO:0000313" key="2">
    <source>
        <dbReference type="Proteomes" id="UP000033202"/>
    </source>
</evidence>
<dbReference type="EMBL" id="BBWU01000049">
    <property type="protein sequence ID" value="GAO40616.1"/>
    <property type="molecule type" value="Genomic_DNA"/>
</dbReference>
<name>A0A0E9MT66_9SPHN</name>
<dbReference type="Gene3D" id="2.180.10.10">
    <property type="entry name" value="RHS repeat-associated core"/>
    <property type="match status" value="5"/>
</dbReference>
<proteinExistence type="predicted"/>
<dbReference type="Proteomes" id="UP000033202">
    <property type="component" value="Unassembled WGS sequence"/>
</dbReference>
<evidence type="ECO:0000313" key="1">
    <source>
        <dbReference type="EMBL" id="GAO40616.1"/>
    </source>
</evidence>
<sequence length="1252" mass="134472">MRLQSVNSSSGYQLKYSYAADGYTISTVTGINNGIDYCDPVANSCNGLTQSWPTVTYSTATVGSNKQESVTDALNHVTRYTTDSSSRLVGIKRPSSSTDNVTIGYDTNGRVNSVANTLATWTYSWSLSSGVLTGTTNDPLSHQRVTTADTAKVVLLTDTDALSRTTTYQYDSNGRLTYIVPPEGTIVGGPSGTPTAGYTKFEYDTRGNVTCSMKVSKTASGTQTCALPSTSDKIVTTASYPSSCTNQLTCNKPDWVRGPRSTSATDTTFQTDYTYDSTTGFVTSIKSPAVGGVRPETRFSYSGTAGNPSLYAFYKLTSGGSPAQASTEIHKLIAVSACATTASCSGGSDELRTTVGYGPQSSGTANNLQPVSVASGAGDGSLTATTASVYDMVGNLYTVDGPLPGTSDTIRYHYDSVRQLTGVVGPDPDGSGGALKNRAQRYTYNLDGQPTYTEQGTVDSQSDPDWANFALLQRSLISYDTLGRKVSEAEGDGSSYLALTQYSYDNANRLTCTAVRMNRNDYGSLPSDACTATTTGAYGPDRITQNGYDAANQLTSVITAYGTSVQRTDQTLTYTGNGQVQTLKDAKDNLTTYEYDGFDRQAKLRYPAPSTPNSSSTTDYEQYLYDAASNLTERRLRDYSSNSSSLIGFSYDALNRVTAKNLPGSEPDVSYGYDNLGRTTSISSSVASLSFTFDQLNRMTRQTSPQGNTDYQYDLANRRTRLTWPDSFYVTYDYLLTNDMTAIRENGATSGAGVLATFSYDDAGRRTMLTRGNGTTTSYCYGGVATQPGCTSPGNGFYFTGLAQNLTSTASDQNLTFAINPAGQQYSQTRSNDAYSFRQIYNTNRSYTANGLNQYSAAGNTVPGYDAKGNLTSFWGQTYGYSSENLLTSATGTSGLSYDPGLRLYQVNGATTVRFGYDGTDMIGEYNTSNALQRRYVFGPETDEPLVWYEGSGTTDRRWLHADERGSITAISDGSGNPIAINSYDDYGVPATTNIGRFGYTGQIWLGETGSPPNGLYYFKARAYSPRLGRFMQTDPIGYEGGINLYEYAQSDPVNATDPSGLQTNADDLPPIIVTASKSQPSRDGGTNVSFVGLVKGVFCSIFGCGHHNPRPKPVATASTVQQGTPHRYVINRTSDCSADEVFNDFKRAGQSAPGAHAARENFTPRIDLAGNNPISQFVNSNSRTIINTTLEGHIFYPGDVTIHVDPLSGSRSQITITGTGTGKFATFNDVIGRLLFGTDANQAAFVCHRLF</sequence>
<keyword evidence="2" id="KW-1185">Reference proteome</keyword>
<accession>A0A0E9MT66</accession>
<dbReference type="InterPro" id="IPR031325">
    <property type="entry name" value="RHS_repeat"/>
</dbReference>
<reference evidence="1 2" key="1">
    <citation type="submission" date="2015-04" db="EMBL/GenBank/DDBJ databases">
        <title>Whole genome shotgun sequence of Sphingomonas changbaiensis NBRC 104936.</title>
        <authorList>
            <person name="Katano-Makiyama Y."/>
            <person name="Hosoyama A."/>
            <person name="Hashimoto M."/>
            <person name="Noguchi M."/>
            <person name="Tsuchikane K."/>
            <person name="Ohji S."/>
            <person name="Yamazoe A."/>
            <person name="Ichikawa N."/>
            <person name="Kimura A."/>
            <person name="Fujita N."/>
        </authorList>
    </citation>
    <scope>NUCLEOTIDE SEQUENCE [LARGE SCALE GENOMIC DNA]</scope>
    <source>
        <strain evidence="1 2">NBRC 104936</strain>
    </source>
</reference>
<dbReference type="PRINTS" id="PR00394">
    <property type="entry name" value="RHSPROTEIN"/>
</dbReference>
<comment type="caution">
    <text evidence="1">The sequence shown here is derived from an EMBL/GenBank/DDBJ whole genome shotgun (WGS) entry which is preliminary data.</text>
</comment>
<organism evidence="1 2">
    <name type="scientific">Sphingomonas changbaiensis NBRC 104936</name>
    <dbReference type="NCBI Taxonomy" id="1219043"/>
    <lineage>
        <taxon>Bacteria</taxon>
        <taxon>Pseudomonadati</taxon>
        <taxon>Pseudomonadota</taxon>
        <taxon>Alphaproteobacteria</taxon>
        <taxon>Sphingomonadales</taxon>
        <taxon>Sphingomonadaceae</taxon>
        <taxon>Sphingomonas</taxon>
    </lineage>
</organism>
<dbReference type="InterPro" id="IPR022385">
    <property type="entry name" value="Rhs_assc_core"/>
</dbReference>
<dbReference type="STRING" id="1219043.SCH01S_49_00300"/>
<dbReference type="InterPro" id="IPR050708">
    <property type="entry name" value="T6SS_VgrG/RHS"/>
</dbReference>
<dbReference type="Pfam" id="PF05593">
    <property type="entry name" value="RHS_repeat"/>
    <property type="match status" value="1"/>
</dbReference>
<protein>
    <recommendedName>
        <fullName evidence="3">RHS repeat-associated core domain-containing protein</fullName>
    </recommendedName>
</protein>